<dbReference type="GO" id="GO:0046872">
    <property type="term" value="F:metal ion binding"/>
    <property type="evidence" value="ECO:0007669"/>
    <property type="project" value="UniProtKB-KW"/>
</dbReference>
<dbReference type="GO" id="GO:0008237">
    <property type="term" value="F:metallopeptidase activity"/>
    <property type="evidence" value="ECO:0007669"/>
    <property type="project" value="UniProtKB-KW"/>
</dbReference>
<reference evidence="4 5" key="1">
    <citation type="submission" date="2019-06" db="EMBL/GenBank/DDBJ databases">
        <authorList>
            <person name="Li M."/>
        </authorList>
    </citation>
    <scope>NUCLEOTIDE SEQUENCE [LARGE SCALE GENOMIC DNA]</scope>
    <source>
        <strain evidence="4 5">BGMRC2036</strain>
    </source>
</reference>
<comment type="similarity">
    <text evidence="1">Belongs to the peptidase M81 family.</text>
</comment>
<evidence type="ECO:0000313" key="5">
    <source>
        <dbReference type="Proteomes" id="UP000318801"/>
    </source>
</evidence>
<dbReference type="GO" id="GO:0006508">
    <property type="term" value="P:proteolysis"/>
    <property type="evidence" value="ECO:0007669"/>
    <property type="project" value="UniProtKB-KW"/>
</dbReference>
<sequence length="489" mass="52447">MTFRIAVGGIHTECSTGNPALMEKEHFRVVSGPDLVEADYFAFLKDAENVAVAPLLHARAVPGGPVSAKAYQAFKADFLTRLQQSLPIDGLYLAMHGAMNVEGMDDAEADWISAARAVIGPDCPLAVSYDLHGNVSQTIIDQIDIFAAYRTAPHIDVRETMTRAYTMLVKSLETGVRPGVAWAKVPVLLPGERTSTEDEPAASLYRQLPDYDAMDGIWDANLMIGYVWADEPRATACAVVTASDPAVAEKVAAAIALSYWDAREDFAFGPVTGRLEDMLELAEKAETRPVILADSGDNPTGGGVGDRADVLKALLERDFNGALIAGIADRPAVEACFAAGTGARMALSIGGTLDPKSPSVTLPVEVLQLDDPAGADERQAVVATGGITVVLSARRRPYHNIADFARFGFDPEEWRLVVVKSGYLSPELAPIARPNLMALTDGAINQEIEALPNRRRIKPSYPFEKGFDFTPEIRPSARWAAPEDGGGVS</sequence>
<dbReference type="InterPro" id="IPR010799">
    <property type="entry name" value="MlrC_C"/>
</dbReference>
<name>A0A506U1L5_9HYPH</name>
<feature type="domain" description="Microcystin LR degradation protein MlrC N-terminal" evidence="3">
    <location>
        <begin position="4"/>
        <end position="281"/>
    </location>
</feature>
<comment type="cofactor">
    <cofactor evidence="1">
        <name>Zn(2+)</name>
        <dbReference type="ChEBI" id="CHEBI:29105"/>
    </cofactor>
    <text evidence="1">Binds 1 zinc ion per subunit.</text>
</comment>
<dbReference type="Pfam" id="PF07364">
    <property type="entry name" value="DUF1485"/>
    <property type="match status" value="1"/>
</dbReference>
<comment type="function">
    <text evidence="1">Involved in peptidolytic degradation of cyclic heptapeptide hepatotoxin microcystin (MC).</text>
</comment>
<evidence type="ECO:0000313" key="4">
    <source>
        <dbReference type="EMBL" id="TPW27358.1"/>
    </source>
</evidence>
<dbReference type="EMBL" id="VHLG01000018">
    <property type="protein sequence ID" value="TPW27358.1"/>
    <property type="molecule type" value="Genomic_DNA"/>
</dbReference>
<keyword evidence="1" id="KW-0482">Metalloprotease</keyword>
<comment type="caution">
    <text evidence="4">The sequence shown here is derived from an EMBL/GenBank/DDBJ whole genome shotgun (WGS) entry which is preliminary data.</text>
</comment>
<dbReference type="InterPro" id="IPR015995">
    <property type="entry name" value="MlrC_N"/>
</dbReference>
<dbReference type="PIRSF" id="PIRSF012702">
    <property type="entry name" value="UCP012702"/>
    <property type="match status" value="1"/>
</dbReference>
<evidence type="ECO:0000256" key="1">
    <source>
        <dbReference type="PIRNR" id="PIRNR012702"/>
    </source>
</evidence>
<keyword evidence="1" id="KW-0645">Protease</keyword>
<proteinExistence type="inferred from homology"/>
<protein>
    <recommendedName>
        <fullName evidence="1">Microcystinase C</fullName>
        <shortName evidence="1">MlrC</shortName>
    </recommendedName>
</protein>
<feature type="domain" description="Microcystin LR degradation protein MlrC C-terminal" evidence="2">
    <location>
        <begin position="292"/>
        <end position="455"/>
    </location>
</feature>
<keyword evidence="1" id="KW-0479">Metal-binding</keyword>
<evidence type="ECO:0000259" key="3">
    <source>
        <dbReference type="Pfam" id="PF07364"/>
    </source>
</evidence>
<dbReference type="RefSeq" id="WP_141150894.1">
    <property type="nucleotide sequence ID" value="NZ_VHLG01000018.1"/>
</dbReference>
<evidence type="ECO:0000259" key="2">
    <source>
        <dbReference type="Pfam" id="PF07171"/>
    </source>
</evidence>
<gene>
    <name evidence="4" type="ORF">FJU08_20335</name>
</gene>
<accession>A0A506U1L5</accession>
<dbReference type="InterPro" id="IPR009197">
    <property type="entry name" value="MlrC"/>
</dbReference>
<dbReference type="OrthoDB" id="9782658at2"/>
<dbReference type="Proteomes" id="UP000318801">
    <property type="component" value="Unassembled WGS sequence"/>
</dbReference>
<organism evidence="4 5">
    <name type="scientific">Martelella alba</name>
    <dbReference type="NCBI Taxonomy" id="2590451"/>
    <lineage>
        <taxon>Bacteria</taxon>
        <taxon>Pseudomonadati</taxon>
        <taxon>Pseudomonadota</taxon>
        <taxon>Alphaproteobacteria</taxon>
        <taxon>Hyphomicrobiales</taxon>
        <taxon>Aurantimonadaceae</taxon>
        <taxon>Martelella</taxon>
    </lineage>
</organism>
<keyword evidence="1" id="KW-0378">Hydrolase</keyword>
<dbReference type="Pfam" id="PF07171">
    <property type="entry name" value="MlrC_C"/>
    <property type="match status" value="1"/>
</dbReference>
<keyword evidence="5" id="KW-1185">Reference proteome</keyword>
<dbReference type="AlphaFoldDB" id="A0A506U1L5"/>